<dbReference type="SMART" id="SM00463">
    <property type="entry name" value="SMR"/>
    <property type="match status" value="1"/>
</dbReference>
<dbReference type="GO" id="GO:0016787">
    <property type="term" value="F:hydrolase activity"/>
    <property type="evidence" value="ECO:0007669"/>
    <property type="project" value="UniProtKB-KW"/>
</dbReference>
<reference evidence="10" key="2">
    <citation type="submission" date="2020-07" db="EMBL/GenBank/DDBJ databases">
        <authorList>
            <person name="Vera ALvarez R."/>
            <person name="Arias-Moreno D.M."/>
            <person name="Jimenez-Jacinto V."/>
            <person name="Jimenez-Bremont J.F."/>
            <person name="Swaminathan K."/>
            <person name="Moose S.P."/>
            <person name="Guerrero-Gonzalez M.L."/>
            <person name="Marino-Ramirez L."/>
            <person name="Landsman D."/>
            <person name="Rodriguez-Kessler M."/>
            <person name="Delgado-Sanchez P."/>
        </authorList>
    </citation>
    <scope>NUCLEOTIDE SEQUENCE</scope>
    <source>
        <tissue evidence="10">Cladode</tissue>
    </source>
</reference>
<evidence type="ECO:0000256" key="2">
    <source>
        <dbReference type="ARBA" id="ARBA00022730"/>
    </source>
</evidence>
<dbReference type="GO" id="GO:0004519">
    <property type="term" value="F:endonuclease activity"/>
    <property type="evidence" value="ECO:0007669"/>
    <property type="project" value="UniProtKB-KW"/>
</dbReference>
<dbReference type="SUPFAM" id="SSF160443">
    <property type="entry name" value="SMR domain-like"/>
    <property type="match status" value="1"/>
</dbReference>
<feature type="domain" description="Smr" evidence="9">
    <location>
        <begin position="108"/>
        <end position="179"/>
    </location>
</feature>
<keyword evidence="2" id="KW-0699">rRNA-binding</keyword>
<dbReference type="InterPro" id="IPR046893">
    <property type="entry name" value="MSSS"/>
</dbReference>
<keyword evidence="8" id="KW-0238">DNA-binding</keyword>
<evidence type="ECO:0000256" key="5">
    <source>
        <dbReference type="ARBA" id="ARBA00022801"/>
    </source>
</evidence>
<dbReference type="Pfam" id="PF20297">
    <property type="entry name" value="MSSS"/>
    <property type="match status" value="1"/>
</dbReference>
<dbReference type="EMBL" id="GISG01288691">
    <property type="protein sequence ID" value="MBA4680881.1"/>
    <property type="molecule type" value="Transcribed_RNA"/>
</dbReference>
<evidence type="ECO:0000256" key="6">
    <source>
        <dbReference type="ARBA" id="ARBA00022840"/>
    </source>
</evidence>
<keyword evidence="4" id="KW-0255">Endonuclease</keyword>
<sequence>MTDVFSDDIGDLHMPRPGEQVQVKRLGGKLATVVEVSKDDGTVLVQYGKVRFRVDRRGVQTVEERPAASSSSTLKKQVRIPGNLDNFDEREDEDLSYGPMLQTSKNTVDLRGMRVEEASQALYMAIAAREPYSLLFIIHGMGTGVLKEHVVEVLKNHPRVVKFEQESPMNYGCTVAFIK</sequence>
<keyword evidence="3" id="KW-0547">Nucleotide-binding</keyword>
<evidence type="ECO:0000259" key="9">
    <source>
        <dbReference type="PROSITE" id="PS50828"/>
    </source>
</evidence>
<dbReference type="Gene3D" id="3.30.1370.110">
    <property type="match status" value="1"/>
</dbReference>
<name>A0A7C9EZV4_OPUST</name>
<evidence type="ECO:0000313" key="10">
    <source>
        <dbReference type="EMBL" id="MBA4680880.1"/>
    </source>
</evidence>
<dbReference type="GO" id="GO:0003677">
    <property type="term" value="F:DNA binding"/>
    <property type="evidence" value="ECO:0007669"/>
    <property type="project" value="UniProtKB-KW"/>
</dbReference>
<proteinExistence type="predicted"/>
<keyword evidence="7" id="KW-0694">RNA-binding</keyword>
<reference evidence="10" key="1">
    <citation type="journal article" date="2013" name="J. Plant Res.">
        <title>Effect of fungi and light on seed germination of three Opuntia species from semiarid lands of central Mexico.</title>
        <authorList>
            <person name="Delgado-Sanchez P."/>
            <person name="Jimenez-Bremont J.F."/>
            <person name="Guerrero-Gonzalez Mde L."/>
            <person name="Flores J."/>
        </authorList>
    </citation>
    <scope>NUCLEOTIDE SEQUENCE</scope>
    <source>
        <tissue evidence="10">Cladode</tissue>
    </source>
</reference>
<keyword evidence="1" id="KW-0540">Nuclease</keyword>
<evidence type="ECO:0000256" key="3">
    <source>
        <dbReference type="ARBA" id="ARBA00022741"/>
    </source>
</evidence>
<organism evidence="10">
    <name type="scientific">Opuntia streptacantha</name>
    <name type="common">Prickly pear cactus</name>
    <name type="synonym">Opuntia cardona</name>
    <dbReference type="NCBI Taxonomy" id="393608"/>
    <lineage>
        <taxon>Eukaryota</taxon>
        <taxon>Viridiplantae</taxon>
        <taxon>Streptophyta</taxon>
        <taxon>Embryophyta</taxon>
        <taxon>Tracheophyta</taxon>
        <taxon>Spermatophyta</taxon>
        <taxon>Magnoliopsida</taxon>
        <taxon>eudicotyledons</taxon>
        <taxon>Gunneridae</taxon>
        <taxon>Pentapetalae</taxon>
        <taxon>Caryophyllales</taxon>
        <taxon>Cactineae</taxon>
        <taxon>Cactaceae</taxon>
        <taxon>Opuntioideae</taxon>
        <taxon>Opuntia</taxon>
    </lineage>
</organism>
<dbReference type="FunFam" id="3.30.1370.110:FF:000004">
    <property type="entry name" value="Endonuclease MutS2"/>
    <property type="match status" value="1"/>
</dbReference>
<dbReference type="InterPro" id="IPR036063">
    <property type="entry name" value="Smr_dom_sf"/>
</dbReference>
<keyword evidence="5 10" id="KW-0378">Hydrolase</keyword>
<dbReference type="Pfam" id="PF01713">
    <property type="entry name" value="Smr"/>
    <property type="match status" value="1"/>
</dbReference>
<evidence type="ECO:0000256" key="7">
    <source>
        <dbReference type="ARBA" id="ARBA00022884"/>
    </source>
</evidence>
<dbReference type="AlphaFoldDB" id="A0A7C9EZV4"/>
<evidence type="ECO:0000256" key="1">
    <source>
        <dbReference type="ARBA" id="ARBA00022722"/>
    </source>
</evidence>
<dbReference type="GO" id="GO:0019843">
    <property type="term" value="F:rRNA binding"/>
    <property type="evidence" value="ECO:0007669"/>
    <property type="project" value="UniProtKB-KW"/>
</dbReference>
<dbReference type="PROSITE" id="PS50828">
    <property type="entry name" value="SMR"/>
    <property type="match status" value="1"/>
</dbReference>
<dbReference type="EMBL" id="GISG01288690">
    <property type="protein sequence ID" value="MBA4680880.1"/>
    <property type="molecule type" value="Transcribed_RNA"/>
</dbReference>
<dbReference type="EC" id="3.6.1.3" evidence="10"/>
<dbReference type="InterPro" id="IPR002625">
    <property type="entry name" value="Smr_dom"/>
</dbReference>
<accession>A0A7C9EZV4</accession>
<dbReference type="GO" id="GO:0005524">
    <property type="term" value="F:ATP binding"/>
    <property type="evidence" value="ECO:0007669"/>
    <property type="project" value="UniProtKB-KW"/>
</dbReference>
<keyword evidence="6" id="KW-0067">ATP-binding</keyword>
<evidence type="ECO:0000256" key="4">
    <source>
        <dbReference type="ARBA" id="ARBA00022759"/>
    </source>
</evidence>
<evidence type="ECO:0000256" key="8">
    <source>
        <dbReference type="ARBA" id="ARBA00023125"/>
    </source>
</evidence>
<protein>
    <submittedName>
        <fullName evidence="10">Adenosinetriphosphatase</fullName>
        <ecNumber evidence="10">3.6.1.3</ecNumber>
    </submittedName>
</protein>